<evidence type="ECO:0000313" key="4">
    <source>
        <dbReference type="EMBL" id="CAF1477879.1"/>
    </source>
</evidence>
<gene>
    <name evidence="4" type="ORF">JXQ802_LOCUS39130</name>
    <name evidence="5" type="ORF">JXQ802_LOCUS39442</name>
    <name evidence="3" type="ORF">PYM288_LOCUS25043</name>
    <name evidence="2" type="ORF">RFH988_LOCUS24508</name>
</gene>
<name>A0A814WNM4_9BILA</name>
<dbReference type="OrthoDB" id="10051968at2759"/>
<dbReference type="EMBL" id="CAJNOL010002278">
    <property type="protein sequence ID" value="CAF1483527.1"/>
    <property type="molecule type" value="Genomic_DNA"/>
</dbReference>
<evidence type="ECO:0000313" key="2">
    <source>
        <dbReference type="EMBL" id="CAF1199304.1"/>
    </source>
</evidence>
<organism evidence="3 6">
    <name type="scientific">Rotaria sordida</name>
    <dbReference type="NCBI Taxonomy" id="392033"/>
    <lineage>
        <taxon>Eukaryota</taxon>
        <taxon>Metazoa</taxon>
        <taxon>Spiralia</taxon>
        <taxon>Gnathifera</taxon>
        <taxon>Rotifera</taxon>
        <taxon>Eurotatoria</taxon>
        <taxon>Bdelloidea</taxon>
        <taxon>Philodinida</taxon>
        <taxon>Philodinidae</taxon>
        <taxon>Rotaria</taxon>
    </lineage>
</organism>
<protein>
    <submittedName>
        <fullName evidence="3">Uncharacterized protein</fullName>
    </submittedName>
</protein>
<accession>A0A814WNM4</accession>
<feature type="transmembrane region" description="Helical" evidence="1">
    <location>
        <begin position="21"/>
        <end position="41"/>
    </location>
</feature>
<feature type="transmembrane region" description="Helical" evidence="1">
    <location>
        <begin position="96"/>
        <end position="113"/>
    </location>
</feature>
<proteinExistence type="predicted"/>
<dbReference type="Proteomes" id="UP000663882">
    <property type="component" value="Unassembled WGS sequence"/>
</dbReference>
<evidence type="ECO:0000313" key="7">
    <source>
        <dbReference type="Proteomes" id="UP000663870"/>
    </source>
</evidence>
<keyword evidence="1" id="KW-1133">Transmembrane helix</keyword>
<keyword evidence="1" id="KW-0812">Transmembrane</keyword>
<evidence type="ECO:0000256" key="1">
    <source>
        <dbReference type="SAM" id="Phobius"/>
    </source>
</evidence>
<feature type="transmembrane region" description="Helical" evidence="1">
    <location>
        <begin position="47"/>
        <end position="75"/>
    </location>
</feature>
<comment type="caution">
    <text evidence="3">The sequence shown here is derived from an EMBL/GenBank/DDBJ whole genome shotgun (WGS) entry which is preliminary data.</text>
</comment>
<evidence type="ECO:0000313" key="6">
    <source>
        <dbReference type="Proteomes" id="UP000663854"/>
    </source>
</evidence>
<dbReference type="EMBL" id="CAJNOL010002229">
    <property type="protein sequence ID" value="CAF1477879.1"/>
    <property type="molecule type" value="Genomic_DNA"/>
</dbReference>
<dbReference type="AlphaFoldDB" id="A0A814WNM4"/>
<dbReference type="Proteomes" id="UP000663854">
    <property type="component" value="Unassembled WGS sequence"/>
</dbReference>
<dbReference type="Proteomes" id="UP000663870">
    <property type="component" value="Unassembled WGS sequence"/>
</dbReference>
<sequence length="121" mass="12663">MYPPPRPRPYPRRGVRFIRRAPAPGAVGIPLGAGAGAGGIGGLIGGLALPLLCLGCLASLALLGLFATMIGATAYMNAIQRQVRRNVQGAGTMIELNIVVLFCAFLCSIYMLSKHRRGVST</sequence>
<evidence type="ECO:0000313" key="5">
    <source>
        <dbReference type="EMBL" id="CAF1483527.1"/>
    </source>
</evidence>
<keyword evidence="7" id="KW-1185">Reference proteome</keyword>
<dbReference type="EMBL" id="CAJNOO010001793">
    <property type="protein sequence ID" value="CAF1199304.1"/>
    <property type="molecule type" value="Genomic_DNA"/>
</dbReference>
<keyword evidence="1" id="KW-0472">Membrane</keyword>
<dbReference type="EMBL" id="CAJNOH010001324">
    <property type="protein sequence ID" value="CAF1204133.1"/>
    <property type="molecule type" value="Genomic_DNA"/>
</dbReference>
<evidence type="ECO:0000313" key="3">
    <source>
        <dbReference type="EMBL" id="CAF1204133.1"/>
    </source>
</evidence>
<reference evidence="3" key="1">
    <citation type="submission" date="2021-02" db="EMBL/GenBank/DDBJ databases">
        <authorList>
            <person name="Nowell W R."/>
        </authorList>
    </citation>
    <scope>NUCLEOTIDE SEQUENCE</scope>
</reference>